<accession>A0A518EY88</accession>
<dbReference type="EMBL" id="CP036434">
    <property type="protein sequence ID" value="QDV09055.1"/>
    <property type="molecule type" value="Genomic_DNA"/>
</dbReference>
<comment type="similarity">
    <text evidence="1">Belongs to the YciI family.</text>
</comment>
<evidence type="ECO:0000259" key="2">
    <source>
        <dbReference type="Pfam" id="PF03795"/>
    </source>
</evidence>
<sequence>MTEVTQGPRFSGDVCRRGRWLAPPANADFLISDDPIDTPMFKPTLFQALPMSLGLGLLSVACSSTSSTVNTSAPVSAYDMAVQSGEAYTLTVLRAGDSMSLPKGAELSELTHAHQNFLESMFDESFLLTSGPLVAPRSETNLRGLFFMDAADPSAAQARTCEDPATKSGIFQMESMPFATRFDLRALPPIERGFRMQRGSDDVVARPYVIAMIPTSVAANVIFEQLGETAIFYGDVLGGSFKDQSICVLDCTTIGDAQAALAGVTSMVEEFTFHPWVSTTSVAELN</sequence>
<evidence type="ECO:0000313" key="3">
    <source>
        <dbReference type="EMBL" id="QDV09055.1"/>
    </source>
</evidence>
<protein>
    <submittedName>
        <fullName evidence="3">YciI-like protein</fullName>
    </submittedName>
</protein>
<gene>
    <name evidence="3" type="ORF">Poly30_46120</name>
</gene>
<dbReference type="InterPro" id="IPR011008">
    <property type="entry name" value="Dimeric_a/b-barrel"/>
</dbReference>
<keyword evidence="4" id="KW-1185">Reference proteome</keyword>
<evidence type="ECO:0000313" key="4">
    <source>
        <dbReference type="Proteomes" id="UP000320390"/>
    </source>
</evidence>
<feature type="domain" description="YCII-related" evidence="2">
    <location>
        <begin position="105"/>
        <end position="172"/>
    </location>
</feature>
<dbReference type="AlphaFoldDB" id="A0A518EY88"/>
<evidence type="ECO:0000256" key="1">
    <source>
        <dbReference type="ARBA" id="ARBA00007689"/>
    </source>
</evidence>
<organism evidence="3 4">
    <name type="scientific">Saltatorellus ferox</name>
    <dbReference type="NCBI Taxonomy" id="2528018"/>
    <lineage>
        <taxon>Bacteria</taxon>
        <taxon>Pseudomonadati</taxon>
        <taxon>Planctomycetota</taxon>
        <taxon>Planctomycetia</taxon>
        <taxon>Planctomycetia incertae sedis</taxon>
        <taxon>Saltatorellus</taxon>
    </lineage>
</organism>
<proteinExistence type="inferred from homology"/>
<dbReference type="Pfam" id="PF03795">
    <property type="entry name" value="YCII"/>
    <property type="match status" value="1"/>
</dbReference>
<dbReference type="Proteomes" id="UP000320390">
    <property type="component" value="Chromosome"/>
</dbReference>
<dbReference type="OrthoDB" id="8481699at2"/>
<reference evidence="3 4" key="1">
    <citation type="submission" date="2019-02" db="EMBL/GenBank/DDBJ databases">
        <title>Deep-cultivation of Planctomycetes and their phenomic and genomic characterization uncovers novel biology.</title>
        <authorList>
            <person name="Wiegand S."/>
            <person name="Jogler M."/>
            <person name="Boedeker C."/>
            <person name="Pinto D."/>
            <person name="Vollmers J."/>
            <person name="Rivas-Marin E."/>
            <person name="Kohn T."/>
            <person name="Peeters S.H."/>
            <person name="Heuer A."/>
            <person name="Rast P."/>
            <person name="Oberbeckmann S."/>
            <person name="Bunk B."/>
            <person name="Jeske O."/>
            <person name="Meyerdierks A."/>
            <person name="Storesund J.E."/>
            <person name="Kallscheuer N."/>
            <person name="Luecker S."/>
            <person name="Lage O.M."/>
            <person name="Pohl T."/>
            <person name="Merkel B.J."/>
            <person name="Hornburger P."/>
            <person name="Mueller R.-W."/>
            <person name="Bruemmer F."/>
            <person name="Labrenz M."/>
            <person name="Spormann A.M."/>
            <person name="Op den Camp H."/>
            <person name="Overmann J."/>
            <person name="Amann R."/>
            <person name="Jetten M.S.M."/>
            <person name="Mascher T."/>
            <person name="Medema M.H."/>
            <person name="Devos D.P."/>
            <person name="Kaster A.-K."/>
            <person name="Ovreas L."/>
            <person name="Rohde M."/>
            <person name="Galperin M.Y."/>
            <person name="Jogler C."/>
        </authorList>
    </citation>
    <scope>NUCLEOTIDE SEQUENCE [LARGE SCALE GENOMIC DNA]</scope>
    <source>
        <strain evidence="3 4">Poly30</strain>
    </source>
</reference>
<name>A0A518EY88_9BACT</name>
<dbReference type="InterPro" id="IPR005545">
    <property type="entry name" value="YCII"/>
</dbReference>
<dbReference type="SUPFAM" id="SSF54909">
    <property type="entry name" value="Dimeric alpha+beta barrel"/>
    <property type="match status" value="1"/>
</dbReference>